<evidence type="ECO:0000256" key="2">
    <source>
        <dbReference type="ARBA" id="ARBA00022896"/>
    </source>
</evidence>
<name>A0AA36F9B5_OCTVU</name>
<evidence type="ECO:0000256" key="5">
    <source>
        <dbReference type="SAM" id="Phobius"/>
    </source>
</evidence>
<dbReference type="Gene3D" id="6.10.140.1460">
    <property type="match status" value="1"/>
</dbReference>
<dbReference type="Gene3D" id="1.25.40.10">
    <property type="entry name" value="Tetratricopeptide repeat domain"/>
    <property type="match status" value="1"/>
</dbReference>
<evidence type="ECO:0000256" key="3">
    <source>
        <dbReference type="ARBA" id="ARBA00023004"/>
    </source>
</evidence>
<dbReference type="GO" id="GO:0004656">
    <property type="term" value="F:procollagen-proline 4-dioxygenase activity"/>
    <property type="evidence" value="ECO:0007669"/>
    <property type="project" value="InterPro"/>
</dbReference>
<gene>
    <name evidence="8" type="ORF">OCTVUL_1B031055</name>
</gene>
<dbReference type="InterPro" id="IPR059068">
    <property type="entry name" value="TPR_P4H"/>
</dbReference>
<organism evidence="8 9">
    <name type="scientific">Octopus vulgaris</name>
    <name type="common">Common octopus</name>
    <dbReference type="NCBI Taxonomy" id="6645"/>
    <lineage>
        <taxon>Eukaryota</taxon>
        <taxon>Metazoa</taxon>
        <taxon>Spiralia</taxon>
        <taxon>Lophotrochozoa</taxon>
        <taxon>Mollusca</taxon>
        <taxon>Cephalopoda</taxon>
        <taxon>Coleoidea</taxon>
        <taxon>Octopodiformes</taxon>
        <taxon>Octopoda</taxon>
        <taxon>Incirrata</taxon>
        <taxon>Octopodidae</taxon>
        <taxon>Octopus</taxon>
    </lineage>
</organism>
<dbReference type="PROSITE" id="PS50005">
    <property type="entry name" value="TPR"/>
    <property type="match status" value="1"/>
</dbReference>
<keyword evidence="5" id="KW-1133">Transmembrane helix</keyword>
<dbReference type="GO" id="GO:0031418">
    <property type="term" value="F:L-ascorbic acid binding"/>
    <property type="evidence" value="ECO:0007669"/>
    <property type="project" value="UniProtKB-KW"/>
</dbReference>
<dbReference type="Pfam" id="PF08336">
    <property type="entry name" value="P4Ha_N"/>
    <property type="match status" value="1"/>
</dbReference>
<dbReference type="PANTHER" id="PTHR10869:SF244">
    <property type="entry name" value="PROLYL 4-HYDROXYLASE SUBUNIT ALPHA-2"/>
    <property type="match status" value="1"/>
</dbReference>
<dbReference type="Pfam" id="PF23558">
    <property type="entry name" value="TPR_P4H"/>
    <property type="match status" value="1"/>
</dbReference>
<keyword evidence="5" id="KW-0472">Membrane</keyword>
<dbReference type="InterPro" id="IPR011990">
    <property type="entry name" value="TPR-like_helical_dom_sf"/>
</dbReference>
<keyword evidence="5" id="KW-0812">Transmembrane</keyword>
<feature type="transmembrane region" description="Helical" evidence="5">
    <location>
        <begin position="36"/>
        <end position="57"/>
    </location>
</feature>
<accession>A0AA36F9B5</accession>
<evidence type="ECO:0000256" key="1">
    <source>
        <dbReference type="ARBA" id="ARBA00022723"/>
    </source>
</evidence>
<evidence type="ECO:0000313" key="8">
    <source>
        <dbReference type="EMBL" id="CAI9728974.1"/>
    </source>
</evidence>
<feature type="transmembrane region" description="Helical" evidence="5">
    <location>
        <begin position="6"/>
        <end position="24"/>
    </location>
</feature>
<dbReference type="InterPro" id="IPR013547">
    <property type="entry name" value="P4H_N"/>
</dbReference>
<dbReference type="InterPro" id="IPR019734">
    <property type="entry name" value="TPR_rpt"/>
</dbReference>
<sequence>MLRILALPLGIIPMVIVVIQGNAFSIKMDMMQLLKVVAVITAALLVWSCDNVSANYLKRTSNTALSSYMNLEQQFALESEIISLMQTLKIEEMRAKKDTELDLNEIEIQVNQSKAVHRVVGTDLEEYLNHPFNAFHLIKRLYYQWLKILNKILGKKIQHKGLRLKLDNLVESFPDEEDFITISWGLARMQYLKNIDLTLLVNGTVFNKHSLQKPTVTDLFQISRMIFDEGNFYTASQWLRETLKICKKSGEKNKCSDELLDNKTLNITNILNLLASSLFEMEQYDEAVKVLQELLDVDPHNNRAKENKKFFEKKLKSKKKAPGKMEPKVPEDFQEANYEKLCLKQVVQPVEKTSRLYCYLHPTHKQILFGKAEILSLKPRIILFHDLVNNNITDSIKALGIKEIQSVLELNIYKYEMQGISLDTRMKSQKQNELKRHFANLKNLVFPPLESSVMEIRNFGLQGFFAPLYAPVPTAGGQIGSFLVALNDVLEGTEIVFPFGNITATVKKGSALFWYAIHLYPAICPISHGSLWLASIGYYEGKANYCRMTQRRAWDLRWRPQKKRKPQVTMSNTVNENKKS</sequence>
<dbReference type="PANTHER" id="PTHR10869">
    <property type="entry name" value="PROLYL 4-HYDROXYLASE ALPHA SUBUNIT"/>
    <property type="match status" value="1"/>
</dbReference>
<proteinExistence type="predicted"/>
<dbReference type="SUPFAM" id="SSF48452">
    <property type="entry name" value="TPR-like"/>
    <property type="match status" value="1"/>
</dbReference>
<dbReference type="Gene3D" id="2.60.120.620">
    <property type="entry name" value="q2cbj1_9rhob like domain"/>
    <property type="match status" value="1"/>
</dbReference>
<feature type="domain" description="Prolyl 4-hydroxylase peptide-substrate-binding" evidence="7">
    <location>
        <begin position="217"/>
        <end position="315"/>
    </location>
</feature>
<keyword evidence="1" id="KW-0479">Metal-binding</keyword>
<dbReference type="EMBL" id="OX597823">
    <property type="protein sequence ID" value="CAI9728974.1"/>
    <property type="molecule type" value="Genomic_DNA"/>
</dbReference>
<dbReference type="GO" id="GO:0005783">
    <property type="term" value="C:endoplasmic reticulum"/>
    <property type="evidence" value="ECO:0007669"/>
    <property type="project" value="InterPro"/>
</dbReference>
<protein>
    <submittedName>
        <fullName evidence="8">Prolyl 4-hydroxylase subunit alpha-1-like</fullName>
    </submittedName>
</protein>
<reference evidence="8" key="1">
    <citation type="submission" date="2023-08" db="EMBL/GenBank/DDBJ databases">
        <authorList>
            <person name="Alioto T."/>
            <person name="Alioto T."/>
            <person name="Gomez Garrido J."/>
        </authorList>
    </citation>
    <scope>NUCLEOTIDE SEQUENCE</scope>
</reference>
<dbReference type="GO" id="GO:0046872">
    <property type="term" value="F:metal ion binding"/>
    <property type="evidence" value="ECO:0007669"/>
    <property type="project" value="UniProtKB-KW"/>
</dbReference>
<dbReference type="InterPro" id="IPR045054">
    <property type="entry name" value="P4HA-like"/>
</dbReference>
<evidence type="ECO:0000259" key="6">
    <source>
        <dbReference type="Pfam" id="PF08336"/>
    </source>
</evidence>
<evidence type="ECO:0000256" key="4">
    <source>
        <dbReference type="PROSITE-ProRule" id="PRU00339"/>
    </source>
</evidence>
<feature type="domain" description="Prolyl 4-hydroxylase N-terminal" evidence="6">
    <location>
        <begin position="97"/>
        <end position="205"/>
    </location>
</feature>
<evidence type="ECO:0000259" key="7">
    <source>
        <dbReference type="Pfam" id="PF23558"/>
    </source>
</evidence>
<keyword evidence="9" id="KW-1185">Reference proteome</keyword>
<dbReference type="Proteomes" id="UP001162480">
    <property type="component" value="Chromosome 10"/>
</dbReference>
<feature type="repeat" description="TPR" evidence="4">
    <location>
        <begin position="268"/>
        <end position="301"/>
    </location>
</feature>
<dbReference type="AlphaFoldDB" id="A0AA36F9B5"/>
<keyword evidence="3" id="KW-0408">Iron</keyword>
<evidence type="ECO:0000313" key="9">
    <source>
        <dbReference type="Proteomes" id="UP001162480"/>
    </source>
</evidence>
<dbReference type="SMART" id="SM00028">
    <property type="entry name" value="TPR"/>
    <property type="match status" value="1"/>
</dbReference>
<keyword evidence="2" id="KW-0847">Vitamin C</keyword>
<keyword evidence="4" id="KW-0802">TPR repeat</keyword>